<dbReference type="InParanoid" id="A0A151GDM2"/>
<dbReference type="SUPFAM" id="SSF51197">
    <property type="entry name" value="Clavaminate synthase-like"/>
    <property type="match status" value="1"/>
</dbReference>
<dbReference type="Proteomes" id="UP000076580">
    <property type="component" value="Chromosome 03"/>
</dbReference>
<evidence type="ECO:0000313" key="3">
    <source>
        <dbReference type="Proteomes" id="UP000076580"/>
    </source>
</evidence>
<feature type="domain" description="JmjC" evidence="1">
    <location>
        <begin position="162"/>
        <end position="335"/>
    </location>
</feature>
<reference evidence="2 3" key="1">
    <citation type="journal article" date="2016" name="Sci. Rep.">
        <title>Insights into Adaptations to a Near-Obligate Nematode Endoparasitic Lifestyle from the Finished Genome of Drechmeria coniospora.</title>
        <authorList>
            <person name="Zhang L."/>
            <person name="Zhou Z."/>
            <person name="Guo Q."/>
            <person name="Fokkens L."/>
            <person name="Miskei M."/>
            <person name="Pocsi I."/>
            <person name="Zhang W."/>
            <person name="Chen M."/>
            <person name="Wang L."/>
            <person name="Sun Y."/>
            <person name="Donzelli B.G."/>
            <person name="Gibson D.M."/>
            <person name="Nelson D.R."/>
            <person name="Luo J.G."/>
            <person name="Rep M."/>
            <person name="Liu H."/>
            <person name="Yang S."/>
            <person name="Wang J."/>
            <person name="Krasnoff S.B."/>
            <person name="Xu Y."/>
            <person name="Molnar I."/>
            <person name="Lin M."/>
        </authorList>
    </citation>
    <scope>NUCLEOTIDE SEQUENCE [LARGE SCALE GENOMIC DNA]</scope>
    <source>
        <strain evidence="2 3">ARSEF 6962</strain>
    </source>
</reference>
<dbReference type="PANTHER" id="PTHR12461:SF105">
    <property type="entry name" value="HYPOXIA-INDUCIBLE FACTOR 1-ALPHA INHIBITOR"/>
    <property type="match status" value="1"/>
</dbReference>
<dbReference type="AlphaFoldDB" id="A0A151GDM2"/>
<dbReference type="EMBL" id="LAYC01000003">
    <property type="protein sequence ID" value="KYK55174.1"/>
    <property type="molecule type" value="Genomic_DNA"/>
</dbReference>
<proteinExistence type="predicted"/>
<dbReference type="RefSeq" id="XP_040654526.1">
    <property type="nucleotide sequence ID" value="XM_040804422.1"/>
</dbReference>
<keyword evidence="3" id="KW-1185">Reference proteome</keyword>
<organism evidence="2 3">
    <name type="scientific">Drechmeria coniospora</name>
    <name type="common">Nematophagous fungus</name>
    <name type="synonym">Meria coniospora</name>
    <dbReference type="NCBI Taxonomy" id="98403"/>
    <lineage>
        <taxon>Eukaryota</taxon>
        <taxon>Fungi</taxon>
        <taxon>Dikarya</taxon>
        <taxon>Ascomycota</taxon>
        <taxon>Pezizomycotina</taxon>
        <taxon>Sordariomycetes</taxon>
        <taxon>Hypocreomycetidae</taxon>
        <taxon>Hypocreales</taxon>
        <taxon>Ophiocordycipitaceae</taxon>
        <taxon>Drechmeria</taxon>
    </lineage>
</organism>
<evidence type="ECO:0000313" key="2">
    <source>
        <dbReference type="EMBL" id="KYK55174.1"/>
    </source>
</evidence>
<dbReference type="GeneID" id="63719779"/>
<evidence type="ECO:0000259" key="1">
    <source>
        <dbReference type="PROSITE" id="PS51184"/>
    </source>
</evidence>
<comment type="caution">
    <text evidence="2">The sequence shown here is derived from an EMBL/GenBank/DDBJ whole genome shotgun (WGS) entry which is preliminary data.</text>
</comment>
<dbReference type="PANTHER" id="PTHR12461">
    <property type="entry name" value="HYPOXIA-INDUCIBLE FACTOR 1 ALPHA INHIBITOR-RELATED"/>
    <property type="match status" value="1"/>
</dbReference>
<dbReference type="InterPro" id="IPR041667">
    <property type="entry name" value="Cupin_8"/>
</dbReference>
<accession>A0A151GDM2</accession>
<dbReference type="Gene3D" id="2.60.120.650">
    <property type="entry name" value="Cupin"/>
    <property type="match status" value="1"/>
</dbReference>
<gene>
    <name evidence="2" type="ORF">DCS_07136</name>
</gene>
<dbReference type="PROSITE" id="PS51184">
    <property type="entry name" value="JMJC"/>
    <property type="match status" value="1"/>
</dbReference>
<dbReference type="InterPro" id="IPR003347">
    <property type="entry name" value="JmjC_dom"/>
</dbReference>
<protein>
    <submittedName>
        <fullName evidence="2">JmjC domain protein</fullName>
    </submittedName>
</protein>
<dbReference type="Pfam" id="PF13621">
    <property type="entry name" value="Cupin_8"/>
    <property type="match status" value="1"/>
</dbReference>
<name>A0A151GDM2_DRECN</name>
<sequence>MTRSVRCSIHWRRRFLHSSSRASIIPVTSAVPASDGRISIQSFQQTALIPEKPLLFRHGADSPTTLLPALSKWFSKDGLAGHQLSTSLADFGDWPFPYELVQTSPRKRDAIAAFCDWLSACSTTTDHMMAGILLSALSDGEERRFLQLHSPWKLLARALEFNKAQREKGLETLELYIAQSLLSDLPTPLQPDLPTPELVLRAGKGDVYSSSIWLGTEPTYTPLHRDPNPNLFCQLCSRKLVRLLPPSSGDRIYYEVQVRTRQQGNGRIRTTEMMEGAEREILYDAIWNSNELPDELHEAALSPGDALFIPKGWWHSVRSVGMDGQLNGSANWWFR</sequence>